<keyword evidence="9" id="KW-1185">Reference proteome</keyword>
<dbReference type="InterPro" id="IPR004046">
    <property type="entry name" value="GST_C"/>
</dbReference>
<keyword evidence="2 3" id="KW-0648">Protein biosynthesis</keyword>
<comment type="caution">
    <text evidence="8">The sequence shown here is derived from an EMBL/GenBank/DDBJ whole genome shotgun (WGS) entry which is preliminary data.</text>
</comment>
<dbReference type="GO" id="GO:0003746">
    <property type="term" value="F:translation elongation factor activity"/>
    <property type="evidence" value="ECO:0007669"/>
    <property type="project" value="UniProtKB-UniRule"/>
</dbReference>
<sequence>MVLKVHSYPNNDRVMRVKIAALYVGAELEEVPVSLPLSGDVKERVPLGKVPYLETEDGSIVFESIAVLYYVGGLRADVDLLGRSHLEKARVVQWLSYVESYLSKTFPTLLYPHFRPENFKTNPLEEKSNEEQLLRVLKALNAHLTDHTYLASERVTVADIAVMPTLKRVFENIAGDDVRSQIPHVMRYFNTCMGKTNFAAVLGEVTLCEKSLRQKRDEQVKAKKAAEKAEKAKAKEATAAQPAAAPPAEKKEKPKNPLDLLPPTPFVMDEWKRQYSNNDTRPVALPWLWENIDKEGYTFWFCKYKYNDELQKTFMAANLITGWFQRIEHVRKFLFGNVHVFGKSGEGVEISGVWIIRGTMDPTDDNLMGKDDAAYYDWRKMCSDDPADKALIEDYCAWDGDFKGASELEFNQGKTFK</sequence>
<dbReference type="SFLD" id="SFLDS00019">
    <property type="entry name" value="Glutathione_Transferase_(cytos"/>
    <property type="match status" value="1"/>
</dbReference>
<dbReference type="Proteomes" id="UP001157974">
    <property type="component" value="Unassembled WGS sequence"/>
</dbReference>
<feature type="region of interest" description="Disordered" evidence="4">
    <location>
        <begin position="223"/>
        <end position="259"/>
    </location>
</feature>
<dbReference type="Gene3D" id="3.40.30.10">
    <property type="entry name" value="Glutaredoxin"/>
    <property type="match status" value="1"/>
</dbReference>
<evidence type="ECO:0000256" key="4">
    <source>
        <dbReference type="SAM" id="MobiDB-lite"/>
    </source>
</evidence>
<evidence type="ECO:0008006" key="10">
    <source>
        <dbReference type="Google" id="ProtNLM"/>
    </source>
</evidence>
<dbReference type="FunFam" id="3.30.70.1010:FF:000001">
    <property type="entry name" value="Elongation factor 1-gamma 1"/>
    <property type="match status" value="1"/>
</dbReference>
<evidence type="ECO:0000259" key="7">
    <source>
        <dbReference type="PROSITE" id="PS50405"/>
    </source>
</evidence>
<dbReference type="CDD" id="cd03181">
    <property type="entry name" value="GST_C_EF1Bgamma_like"/>
    <property type="match status" value="1"/>
</dbReference>
<dbReference type="GO" id="GO:0005737">
    <property type="term" value="C:cytoplasm"/>
    <property type="evidence" value="ECO:0007669"/>
    <property type="project" value="TreeGrafter"/>
</dbReference>
<dbReference type="Pfam" id="PF02798">
    <property type="entry name" value="GST_N"/>
    <property type="match status" value="1"/>
</dbReference>
<dbReference type="SFLD" id="SFLDG00358">
    <property type="entry name" value="Main_(cytGST)"/>
    <property type="match status" value="1"/>
</dbReference>
<keyword evidence="1 3" id="KW-0251">Elongation factor</keyword>
<dbReference type="EMBL" id="JAMWBK010000008">
    <property type="protein sequence ID" value="KAJ8902680.1"/>
    <property type="molecule type" value="Genomic_DNA"/>
</dbReference>
<dbReference type="InterPro" id="IPR001662">
    <property type="entry name" value="EF1B_G_C"/>
</dbReference>
<dbReference type="SUPFAM" id="SSF47616">
    <property type="entry name" value="GST C-terminal domain-like"/>
    <property type="match status" value="1"/>
</dbReference>
<dbReference type="SUPFAM" id="SSF89942">
    <property type="entry name" value="eEF1-gamma domain"/>
    <property type="match status" value="1"/>
</dbReference>
<dbReference type="InterPro" id="IPR036433">
    <property type="entry name" value="EF1B_G_C_sf"/>
</dbReference>
<evidence type="ECO:0000256" key="3">
    <source>
        <dbReference type="PROSITE-ProRule" id="PRU00519"/>
    </source>
</evidence>
<dbReference type="InterPro" id="IPR050802">
    <property type="entry name" value="EF-GSTs"/>
</dbReference>
<dbReference type="Gene3D" id="1.20.1050.10">
    <property type="match status" value="1"/>
</dbReference>
<evidence type="ECO:0000256" key="1">
    <source>
        <dbReference type="ARBA" id="ARBA00022768"/>
    </source>
</evidence>
<name>A0AAV8UJI2_9RHOD</name>
<evidence type="ECO:0000256" key="2">
    <source>
        <dbReference type="ARBA" id="ARBA00022917"/>
    </source>
</evidence>
<proteinExistence type="predicted"/>
<dbReference type="GO" id="GO:0005634">
    <property type="term" value="C:nucleus"/>
    <property type="evidence" value="ECO:0007669"/>
    <property type="project" value="TreeGrafter"/>
</dbReference>
<feature type="domain" description="EF-1-gamma C-terminal" evidence="5">
    <location>
        <begin position="254"/>
        <end position="417"/>
    </location>
</feature>
<gene>
    <name evidence="8" type="ORF">NDN08_006000</name>
</gene>
<dbReference type="InterPro" id="IPR040079">
    <property type="entry name" value="Glutathione_S-Trfase"/>
</dbReference>
<dbReference type="Pfam" id="PF00043">
    <property type="entry name" value="GST_C"/>
    <property type="match status" value="1"/>
</dbReference>
<feature type="compositionally biased region" description="Basic and acidic residues" evidence="4">
    <location>
        <begin position="223"/>
        <end position="236"/>
    </location>
</feature>
<organism evidence="8 9">
    <name type="scientific">Rhodosorus marinus</name>
    <dbReference type="NCBI Taxonomy" id="101924"/>
    <lineage>
        <taxon>Eukaryota</taxon>
        <taxon>Rhodophyta</taxon>
        <taxon>Stylonematophyceae</taxon>
        <taxon>Stylonematales</taxon>
        <taxon>Stylonemataceae</taxon>
        <taxon>Rhodosorus</taxon>
    </lineage>
</organism>
<dbReference type="FunFam" id="1.20.1050.10:FF:000006">
    <property type="entry name" value="Elongation factor 1 gamma"/>
    <property type="match status" value="1"/>
</dbReference>
<dbReference type="Gene3D" id="3.30.70.1010">
    <property type="entry name" value="Translation elongation factor EF1B, gamma chain, conserved domain"/>
    <property type="match status" value="1"/>
</dbReference>
<dbReference type="InterPro" id="IPR036282">
    <property type="entry name" value="Glutathione-S-Trfase_C_sf"/>
</dbReference>
<evidence type="ECO:0000313" key="9">
    <source>
        <dbReference type="Proteomes" id="UP001157974"/>
    </source>
</evidence>
<dbReference type="InterPro" id="IPR036249">
    <property type="entry name" value="Thioredoxin-like_sf"/>
</dbReference>
<protein>
    <recommendedName>
        <fullName evidence="10">Glutathione transferase</fullName>
    </recommendedName>
</protein>
<feature type="compositionally biased region" description="Low complexity" evidence="4">
    <location>
        <begin position="237"/>
        <end position="247"/>
    </location>
</feature>
<dbReference type="PROSITE" id="PS50040">
    <property type="entry name" value="EF1G_C"/>
    <property type="match status" value="1"/>
</dbReference>
<dbReference type="SMART" id="SM01183">
    <property type="entry name" value="EF1G"/>
    <property type="match status" value="1"/>
</dbReference>
<dbReference type="InterPro" id="IPR004045">
    <property type="entry name" value="Glutathione_S-Trfase_N"/>
</dbReference>
<dbReference type="InterPro" id="IPR010987">
    <property type="entry name" value="Glutathione-S-Trfase_C-like"/>
</dbReference>
<feature type="domain" description="GST N-terminal" evidence="6">
    <location>
        <begin position="1"/>
        <end position="79"/>
    </location>
</feature>
<dbReference type="PROSITE" id="PS50404">
    <property type="entry name" value="GST_NTER"/>
    <property type="match status" value="1"/>
</dbReference>
<evidence type="ECO:0000313" key="8">
    <source>
        <dbReference type="EMBL" id="KAJ8902680.1"/>
    </source>
</evidence>
<evidence type="ECO:0000259" key="6">
    <source>
        <dbReference type="PROSITE" id="PS50404"/>
    </source>
</evidence>
<dbReference type="PANTHER" id="PTHR43986">
    <property type="entry name" value="ELONGATION FACTOR 1-GAMMA"/>
    <property type="match status" value="1"/>
</dbReference>
<dbReference type="PANTHER" id="PTHR43986:SF1">
    <property type="entry name" value="ELONGATION FACTOR 1-GAMMA"/>
    <property type="match status" value="1"/>
</dbReference>
<reference evidence="8 9" key="1">
    <citation type="journal article" date="2023" name="Nat. Commun.">
        <title>Origin of minicircular mitochondrial genomes in red algae.</title>
        <authorList>
            <person name="Lee Y."/>
            <person name="Cho C.H."/>
            <person name="Lee Y.M."/>
            <person name="Park S.I."/>
            <person name="Yang J.H."/>
            <person name="West J.A."/>
            <person name="Bhattacharya D."/>
            <person name="Yoon H.S."/>
        </authorList>
    </citation>
    <scope>NUCLEOTIDE SEQUENCE [LARGE SCALE GENOMIC DNA]</scope>
    <source>
        <strain evidence="8 9">CCMP1338</strain>
        <tissue evidence="8">Whole cell</tissue>
    </source>
</reference>
<dbReference type="SUPFAM" id="SSF52833">
    <property type="entry name" value="Thioredoxin-like"/>
    <property type="match status" value="1"/>
</dbReference>
<dbReference type="PROSITE" id="PS50405">
    <property type="entry name" value="GST_CTER"/>
    <property type="match status" value="1"/>
</dbReference>
<dbReference type="AlphaFoldDB" id="A0AAV8UJI2"/>
<evidence type="ECO:0000259" key="5">
    <source>
        <dbReference type="PROSITE" id="PS50040"/>
    </source>
</evidence>
<accession>A0AAV8UJI2</accession>
<feature type="domain" description="GST C-terminal" evidence="7">
    <location>
        <begin position="84"/>
        <end position="218"/>
    </location>
</feature>
<dbReference type="Pfam" id="PF00647">
    <property type="entry name" value="EF1G"/>
    <property type="match status" value="1"/>
</dbReference>